<dbReference type="EMBL" id="PGFH01000003">
    <property type="protein sequence ID" value="PJJ78039.1"/>
    <property type="molecule type" value="Genomic_DNA"/>
</dbReference>
<dbReference type="PROSITE" id="PS50206">
    <property type="entry name" value="RHODANESE_3"/>
    <property type="match status" value="1"/>
</dbReference>
<dbReference type="Proteomes" id="UP000231742">
    <property type="component" value="Unassembled WGS sequence"/>
</dbReference>
<evidence type="ECO:0000259" key="2">
    <source>
        <dbReference type="PROSITE" id="PS50206"/>
    </source>
</evidence>
<comment type="caution">
    <text evidence="3">The sequence shown here is derived from an EMBL/GenBank/DDBJ whole genome shotgun (WGS) entry which is preliminary data.</text>
</comment>
<evidence type="ECO:0000313" key="3">
    <source>
        <dbReference type="EMBL" id="PJJ78039.1"/>
    </source>
</evidence>
<accession>A0A2M9D1I2</accession>
<dbReference type="GO" id="GO:0016740">
    <property type="term" value="F:transferase activity"/>
    <property type="evidence" value="ECO:0007669"/>
    <property type="project" value="UniProtKB-KW"/>
</dbReference>
<evidence type="ECO:0000256" key="1">
    <source>
        <dbReference type="SAM" id="MobiDB-lite"/>
    </source>
</evidence>
<evidence type="ECO:0000313" key="4">
    <source>
        <dbReference type="Proteomes" id="UP000231742"/>
    </source>
</evidence>
<dbReference type="SMART" id="SM00450">
    <property type="entry name" value="RHOD"/>
    <property type="match status" value="1"/>
</dbReference>
<organism evidence="3 4">
    <name type="scientific">Salinibacterium amurskyense</name>
    <dbReference type="NCBI Taxonomy" id="205941"/>
    <lineage>
        <taxon>Bacteria</taxon>
        <taxon>Bacillati</taxon>
        <taxon>Actinomycetota</taxon>
        <taxon>Actinomycetes</taxon>
        <taxon>Micrococcales</taxon>
        <taxon>Microbacteriaceae</taxon>
        <taxon>Salinibacterium</taxon>
    </lineage>
</organism>
<feature type="region of interest" description="Disordered" evidence="1">
    <location>
        <begin position="1"/>
        <end position="21"/>
    </location>
</feature>
<dbReference type="PANTHER" id="PTHR43031:SF1">
    <property type="entry name" value="PYRIDINE NUCLEOTIDE-DISULPHIDE OXIDOREDUCTASE"/>
    <property type="match status" value="1"/>
</dbReference>
<dbReference type="InterPro" id="IPR036873">
    <property type="entry name" value="Rhodanese-like_dom_sf"/>
</dbReference>
<dbReference type="Pfam" id="PF00581">
    <property type="entry name" value="Rhodanese"/>
    <property type="match status" value="1"/>
</dbReference>
<dbReference type="InterPro" id="IPR001763">
    <property type="entry name" value="Rhodanese-like_dom"/>
</dbReference>
<dbReference type="AlphaFoldDB" id="A0A2M9D1I2"/>
<dbReference type="Gene3D" id="3.40.250.10">
    <property type="entry name" value="Rhodanese-like domain"/>
    <property type="match status" value="1"/>
</dbReference>
<dbReference type="InterPro" id="IPR050229">
    <property type="entry name" value="GlpE_sulfurtransferase"/>
</dbReference>
<keyword evidence="4" id="KW-1185">Reference proteome</keyword>
<gene>
    <name evidence="3" type="ORF">CLV85_2493</name>
</gene>
<protein>
    <submittedName>
        <fullName evidence="3">Rhodanese-related sulfurtransferase</fullName>
    </submittedName>
</protein>
<keyword evidence="3" id="KW-0808">Transferase</keyword>
<dbReference type="PANTHER" id="PTHR43031">
    <property type="entry name" value="FAD-DEPENDENT OXIDOREDUCTASE"/>
    <property type="match status" value="1"/>
</dbReference>
<sequence length="173" mass="18728">MRTRPRNIGEQFTVPDSTDRSRHYPVAMTSRATAAGRIEHFSLKLEFETDPSDVHAAIHAGESLTLVDTRGDVAWSQGRAVGARHLPTREIAARAAAEIPAGTPVVVYCWSPGCNGATKGALEFAKLGYEVREMIGGFEYWAKEGFPVESDEGRIVREPDVLTAPAAGPDCDC</sequence>
<proteinExistence type="predicted"/>
<reference evidence="3 4" key="1">
    <citation type="submission" date="2017-11" db="EMBL/GenBank/DDBJ databases">
        <title>Genomic Encyclopedia of Archaeal and Bacterial Type Strains, Phase II (KMG-II): From Individual Species to Whole Genera.</title>
        <authorList>
            <person name="Goeker M."/>
        </authorList>
    </citation>
    <scope>NUCLEOTIDE SEQUENCE [LARGE SCALE GENOMIC DNA]</scope>
    <source>
        <strain evidence="3 4">DSM 16400</strain>
    </source>
</reference>
<dbReference type="SUPFAM" id="SSF52821">
    <property type="entry name" value="Rhodanese/Cell cycle control phosphatase"/>
    <property type="match status" value="1"/>
</dbReference>
<name>A0A2M9D1I2_9MICO</name>
<feature type="domain" description="Rhodanese" evidence="2">
    <location>
        <begin position="60"/>
        <end position="150"/>
    </location>
</feature>